<accession>A0A0S4N0F3</accession>
<dbReference type="Pfam" id="PF12544">
    <property type="entry name" value="LAM_C"/>
    <property type="match status" value="1"/>
</dbReference>
<dbReference type="AlphaFoldDB" id="A0A0S4N0F3"/>
<keyword evidence="4 11" id="KW-0004">4Fe-4S</keyword>
<evidence type="ECO:0000256" key="1">
    <source>
        <dbReference type="ARBA" id="ARBA00001933"/>
    </source>
</evidence>
<keyword evidence="10" id="KW-0413">Isomerase</keyword>
<comment type="similarity">
    <text evidence="3">Belongs to the radical SAM superfamily. KamA family.</text>
</comment>
<dbReference type="InterPro" id="IPR058240">
    <property type="entry name" value="rSAM_sf"/>
</dbReference>
<evidence type="ECO:0000256" key="11">
    <source>
        <dbReference type="PIRSR" id="PIRSR004911-1"/>
    </source>
</evidence>
<evidence type="ECO:0000256" key="7">
    <source>
        <dbReference type="ARBA" id="ARBA00022898"/>
    </source>
</evidence>
<feature type="binding site" evidence="11">
    <location>
        <position position="103"/>
    </location>
    <ligand>
        <name>[4Fe-4S] cluster</name>
        <dbReference type="ChEBI" id="CHEBI:49883"/>
        <note>4Fe-4S-S-AdoMet</note>
    </ligand>
</feature>
<dbReference type="RefSeq" id="WP_140944501.1">
    <property type="nucleotide sequence ID" value="NZ_FAOO01000004.1"/>
</dbReference>
<dbReference type="InterPro" id="IPR013785">
    <property type="entry name" value="Aldolase_TIM"/>
</dbReference>
<gene>
    <name evidence="14" type="ORF">JGI1_00713</name>
</gene>
<dbReference type="Pfam" id="PF04055">
    <property type="entry name" value="Radical_SAM"/>
    <property type="match status" value="1"/>
</dbReference>
<evidence type="ECO:0000256" key="6">
    <source>
        <dbReference type="ARBA" id="ARBA00022723"/>
    </source>
</evidence>
<proteinExistence type="inferred from homology"/>
<dbReference type="GO" id="GO:0051539">
    <property type="term" value="F:4 iron, 4 sulfur cluster binding"/>
    <property type="evidence" value="ECO:0007669"/>
    <property type="project" value="UniProtKB-KW"/>
</dbReference>
<dbReference type="SUPFAM" id="SSF102114">
    <property type="entry name" value="Radical SAM enzymes"/>
    <property type="match status" value="1"/>
</dbReference>
<dbReference type="PIRSF" id="PIRSF004911">
    <property type="entry name" value="DUF160"/>
    <property type="match status" value="1"/>
</dbReference>
<comment type="cofactor">
    <cofactor evidence="1 12">
        <name>pyridoxal 5'-phosphate</name>
        <dbReference type="ChEBI" id="CHEBI:597326"/>
    </cofactor>
</comment>
<feature type="binding site" evidence="11">
    <location>
        <position position="107"/>
    </location>
    <ligand>
        <name>[4Fe-4S] cluster</name>
        <dbReference type="ChEBI" id="CHEBI:49883"/>
        <note>4Fe-4S-S-AdoMet</note>
    </ligand>
</feature>
<dbReference type="NCBIfam" id="TIGR00238">
    <property type="entry name" value="KamA family radical SAM protein"/>
    <property type="match status" value="1"/>
</dbReference>
<protein>
    <submittedName>
        <fullName evidence="14">Lysine 2,3-aminomutase</fullName>
    </submittedName>
</protein>
<keyword evidence="15" id="KW-1185">Reference proteome</keyword>
<evidence type="ECO:0000256" key="9">
    <source>
        <dbReference type="ARBA" id="ARBA00023014"/>
    </source>
</evidence>
<dbReference type="EMBL" id="FAOO01000004">
    <property type="protein sequence ID" value="CUU03341.1"/>
    <property type="molecule type" value="Genomic_DNA"/>
</dbReference>
<name>A0A0S4N0F3_9BACT</name>
<evidence type="ECO:0000313" key="15">
    <source>
        <dbReference type="Proteomes" id="UP000320623"/>
    </source>
</evidence>
<dbReference type="InterPro" id="IPR025895">
    <property type="entry name" value="LAM_C_dom"/>
</dbReference>
<evidence type="ECO:0000313" key="14">
    <source>
        <dbReference type="EMBL" id="CUU03341.1"/>
    </source>
</evidence>
<keyword evidence="9 11" id="KW-0411">Iron-sulfur</keyword>
<dbReference type="SFLD" id="SFLDG01070">
    <property type="entry name" value="PLP-dependent"/>
    <property type="match status" value="1"/>
</dbReference>
<dbReference type="SFLD" id="SFLDS00029">
    <property type="entry name" value="Radical_SAM"/>
    <property type="match status" value="1"/>
</dbReference>
<evidence type="ECO:0000256" key="3">
    <source>
        <dbReference type="ARBA" id="ARBA00008703"/>
    </source>
</evidence>
<keyword evidence="6 11" id="KW-0479">Metal-binding</keyword>
<dbReference type="PROSITE" id="PS51918">
    <property type="entry name" value="RADICAL_SAM"/>
    <property type="match status" value="1"/>
</dbReference>
<keyword evidence="5" id="KW-0949">S-adenosyl-L-methionine</keyword>
<dbReference type="CDD" id="cd01335">
    <property type="entry name" value="Radical_SAM"/>
    <property type="match status" value="1"/>
</dbReference>
<reference evidence="15" key="1">
    <citation type="submission" date="2015-11" db="EMBL/GenBank/DDBJ databases">
        <authorList>
            <person name="Varghese N."/>
        </authorList>
    </citation>
    <scope>NUCLEOTIDE SEQUENCE [LARGE SCALE GENOMIC DNA]</scope>
</reference>
<dbReference type="GO" id="GO:0016853">
    <property type="term" value="F:isomerase activity"/>
    <property type="evidence" value="ECO:0007669"/>
    <property type="project" value="UniProtKB-KW"/>
</dbReference>
<dbReference type="PANTHER" id="PTHR30538">
    <property type="entry name" value="LYSINE 2,3-AMINOMUTASE-RELATED"/>
    <property type="match status" value="1"/>
</dbReference>
<feature type="domain" description="Radical SAM core" evidence="13">
    <location>
        <begin position="89"/>
        <end position="302"/>
    </location>
</feature>
<dbReference type="InterPro" id="IPR007197">
    <property type="entry name" value="rSAM"/>
</dbReference>
<keyword evidence="8" id="KW-0408">Iron</keyword>
<dbReference type="GO" id="GO:0046872">
    <property type="term" value="F:metal ion binding"/>
    <property type="evidence" value="ECO:0007669"/>
    <property type="project" value="UniProtKB-KW"/>
</dbReference>
<dbReference type="STRING" id="1643428.GCA_001442855_00693"/>
<dbReference type="Proteomes" id="UP000320623">
    <property type="component" value="Unassembled WGS sequence"/>
</dbReference>
<evidence type="ECO:0000256" key="8">
    <source>
        <dbReference type="ARBA" id="ARBA00023004"/>
    </source>
</evidence>
<feature type="binding site" evidence="11">
    <location>
        <position position="110"/>
    </location>
    <ligand>
        <name>[4Fe-4S] cluster</name>
        <dbReference type="ChEBI" id="CHEBI:49883"/>
        <note>4Fe-4S-S-AdoMet</note>
    </ligand>
</feature>
<sequence>MELWQELLRQSIDTAEDFAEVFGVDKDLMRKIIERYPARINPYYLSLIRYKGDPIWLQCFPDIKELEDEAMPEDPLDEDAMSPVPSITHRYPDRVLFLVTSQCSMYCRFCTRKRKVGDSSKINMKFIQDGIEYIRNHPEVRDVILSGGDPLMLTDYMLEKIIKALREIPHVEIIRIGTKMPCVLPQRITENLCNMLKKYHPIYVNTHFNHPWEITPESKRACEMLADAGIPVGNQTVLLRGVNDDPYVMQELMKKLLAIRVRPYYIYQADITRGANHFRTPIKVGIEIMDKLRGHISGLAVPYYVIDAPGGGGKIPILPQYVIAHNENEIIVRNFKYEIYVYPDVKEDEIEEIRYEPKPTAEKRKIIERKKWLVE</sequence>
<evidence type="ECO:0000259" key="13">
    <source>
        <dbReference type="PROSITE" id="PS51918"/>
    </source>
</evidence>
<comment type="cofactor">
    <cofactor evidence="2">
        <name>[4Fe-4S] cluster</name>
        <dbReference type="ChEBI" id="CHEBI:49883"/>
    </cofactor>
</comment>
<evidence type="ECO:0000256" key="5">
    <source>
        <dbReference type="ARBA" id="ARBA00022691"/>
    </source>
</evidence>
<keyword evidence="7 12" id="KW-0663">Pyridoxal phosphate</keyword>
<dbReference type="Gene3D" id="3.20.20.70">
    <property type="entry name" value="Aldolase class I"/>
    <property type="match status" value="1"/>
</dbReference>
<evidence type="ECO:0000256" key="12">
    <source>
        <dbReference type="PIRSR" id="PIRSR603739-50"/>
    </source>
</evidence>
<evidence type="ECO:0000256" key="4">
    <source>
        <dbReference type="ARBA" id="ARBA00022485"/>
    </source>
</evidence>
<evidence type="ECO:0000256" key="2">
    <source>
        <dbReference type="ARBA" id="ARBA00001966"/>
    </source>
</evidence>
<organism evidence="14 15">
    <name type="scientific">Candidatus Thermokryptus mobilis</name>
    <dbReference type="NCBI Taxonomy" id="1643428"/>
    <lineage>
        <taxon>Bacteria</taxon>
        <taxon>Pseudomonadati</taxon>
        <taxon>Candidatus Kryptoniota</taxon>
        <taxon>Candidatus Thermokryptus</taxon>
    </lineage>
</organism>
<dbReference type="PANTHER" id="PTHR30538:SF1">
    <property type="entry name" value="L-LYSINE 2,3-AMINOMUTASE"/>
    <property type="match status" value="1"/>
</dbReference>
<evidence type="ECO:0000256" key="10">
    <source>
        <dbReference type="ARBA" id="ARBA00023235"/>
    </source>
</evidence>
<dbReference type="OrthoDB" id="9768064at2"/>
<dbReference type="InterPro" id="IPR003739">
    <property type="entry name" value="Lys_aminomutase/Glu_NH3_mut"/>
</dbReference>
<feature type="modified residue" description="N6-(pyridoxal phosphate)lysine" evidence="12">
    <location>
        <position position="314"/>
    </location>
</feature>